<dbReference type="PROSITE" id="PS51257">
    <property type="entry name" value="PROKAR_LIPOPROTEIN"/>
    <property type="match status" value="1"/>
</dbReference>
<dbReference type="SUPFAM" id="SSF56112">
    <property type="entry name" value="Protein kinase-like (PK-like)"/>
    <property type="match status" value="1"/>
</dbReference>
<accession>A0AAV1R052</accession>
<keyword evidence="3" id="KW-0808">Transferase</keyword>
<feature type="binding site" evidence="12">
    <location>
        <position position="531"/>
    </location>
    <ligand>
        <name>ATP</name>
        <dbReference type="ChEBI" id="CHEBI:30616"/>
    </ligand>
</feature>
<dbReference type="InterPro" id="IPR017441">
    <property type="entry name" value="Protein_kinase_ATP_BS"/>
</dbReference>
<evidence type="ECO:0000256" key="2">
    <source>
        <dbReference type="ARBA" id="ARBA00022527"/>
    </source>
</evidence>
<evidence type="ECO:0000256" key="13">
    <source>
        <dbReference type="SAM" id="Phobius"/>
    </source>
</evidence>
<evidence type="ECO:0000256" key="8">
    <source>
        <dbReference type="ARBA" id="ARBA00022840"/>
    </source>
</evidence>
<dbReference type="PANTHER" id="PTHR34590">
    <property type="entry name" value="OS03G0124300 PROTEIN-RELATED"/>
    <property type="match status" value="1"/>
</dbReference>
<keyword evidence="8 12" id="KW-0067">ATP-binding</keyword>
<sequence length="594" mass="65823">MSMKTENLNGNSLLAPIIFLPFFFIACCTVPSSADKPLHYMPPDNIAMDCSPSDSSHDAAFPNSERYETDFSAVSRVYAVDPSNSEKPRISACIFRKQVTWPFSVSDGPKFIRLYFKPIIYSGLNISKALFSISIGPYTLITTSESSSSKYFPNSDYAIREFCVNIDGQILNVTFTPSSKVLGAYAFVNKIEIVSMPSKLYMQEDASFPLVGQPSHYSMGRSTALEMMHRMNIGGDAISGLKDTGMFRRWTRDDDYFKTDDGNTSSVESEGEVKSSLLVPTYAAPVQVYASARTILHTTDSKHRARWLCPVDYGFYYLVRLHFCEISRIINRDCQRVFSIYIDNQTAEDHADVFNWSNGAGIPIYRDYIVNFSSYGEGIKYLSVAIGTNNRSSAEYGGPILNGLEIFKLSDLSNNLAGPHPFGVIVAPHPQSSVENDEEGYDVAIVAHVAFGLLFAIGFLCSCYLSFTSHTKQLQKSTKQDQSSGHCRIFTIAETKSATNNFADGLIIGNGGFGKVYKGSLNGGITNIAIKRANPRKAPANVANAPGYGSVGWSNKRLNYESSRSRYSHIRDGFEKTLLDIFNATEKILRQLEE</sequence>
<feature type="transmembrane region" description="Helical" evidence="13">
    <location>
        <begin position="445"/>
        <end position="467"/>
    </location>
</feature>
<dbReference type="Proteomes" id="UP001314170">
    <property type="component" value="Unassembled WGS sequence"/>
</dbReference>
<dbReference type="Gene3D" id="3.30.200.20">
    <property type="entry name" value="Phosphorylase Kinase, domain 1"/>
    <property type="match status" value="1"/>
</dbReference>
<evidence type="ECO:0000256" key="4">
    <source>
        <dbReference type="ARBA" id="ARBA00022692"/>
    </source>
</evidence>
<evidence type="ECO:0000256" key="9">
    <source>
        <dbReference type="ARBA" id="ARBA00022989"/>
    </source>
</evidence>
<evidence type="ECO:0000256" key="7">
    <source>
        <dbReference type="ARBA" id="ARBA00022777"/>
    </source>
</evidence>
<gene>
    <name evidence="15" type="ORF">DCAF_LOCUS4105</name>
</gene>
<dbReference type="FunFam" id="2.60.120.430:FF:000003">
    <property type="entry name" value="FERONIA receptor-like kinase"/>
    <property type="match status" value="1"/>
</dbReference>
<dbReference type="GO" id="GO:0004674">
    <property type="term" value="F:protein serine/threonine kinase activity"/>
    <property type="evidence" value="ECO:0007669"/>
    <property type="project" value="UniProtKB-KW"/>
</dbReference>
<feature type="domain" description="Malectin-like" evidence="14">
    <location>
        <begin position="102"/>
        <end position="408"/>
    </location>
</feature>
<evidence type="ECO:0000256" key="1">
    <source>
        <dbReference type="ARBA" id="ARBA00004479"/>
    </source>
</evidence>
<evidence type="ECO:0000313" key="16">
    <source>
        <dbReference type="Proteomes" id="UP001314170"/>
    </source>
</evidence>
<evidence type="ECO:0000256" key="3">
    <source>
        <dbReference type="ARBA" id="ARBA00022679"/>
    </source>
</evidence>
<keyword evidence="11" id="KW-0325">Glycoprotein</keyword>
<dbReference type="InterPro" id="IPR024788">
    <property type="entry name" value="Malectin-like_Carb-bd_dom"/>
</dbReference>
<dbReference type="GO" id="GO:0004714">
    <property type="term" value="F:transmembrane receptor protein tyrosine kinase activity"/>
    <property type="evidence" value="ECO:0007669"/>
    <property type="project" value="InterPro"/>
</dbReference>
<proteinExistence type="predicted"/>
<evidence type="ECO:0000313" key="15">
    <source>
        <dbReference type="EMBL" id="CAK7326405.1"/>
    </source>
</evidence>
<dbReference type="EMBL" id="CAWUPB010000851">
    <property type="protein sequence ID" value="CAK7326405.1"/>
    <property type="molecule type" value="Genomic_DNA"/>
</dbReference>
<evidence type="ECO:0000256" key="5">
    <source>
        <dbReference type="ARBA" id="ARBA00022729"/>
    </source>
</evidence>
<organism evidence="15 16">
    <name type="scientific">Dovyalis caffra</name>
    <dbReference type="NCBI Taxonomy" id="77055"/>
    <lineage>
        <taxon>Eukaryota</taxon>
        <taxon>Viridiplantae</taxon>
        <taxon>Streptophyta</taxon>
        <taxon>Embryophyta</taxon>
        <taxon>Tracheophyta</taxon>
        <taxon>Spermatophyta</taxon>
        <taxon>Magnoliopsida</taxon>
        <taxon>eudicotyledons</taxon>
        <taxon>Gunneridae</taxon>
        <taxon>Pentapetalae</taxon>
        <taxon>rosids</taxon>
        <taxon>fabids</taxon>
        <taxon>Malpighiales</taxon>
        <taxon>Salicaceae</taxon>
        <taxon>Flacourtieae</taxon>
        <taxon>Dovyalis</taxon>
    </lineage>
</organism>
<reference evidence="15 16" key="1">
    <citation type="submission" date="2024-01" db="EMBL/GenBank/DDBJ databases">
        <authorList>
            <person name="Waweru B."/>
        </authorList>
    </citation>
    <scope>NUCLEOTIDE SEQUENCE [LARGE SCALE GENOMIC DNA]</scope>
</reference>
<evidence type="ECO:0000259" key="14">
    <source>
        <dbReference type="Pfam" id="PF12819"/>
    </source>
</evidence>
<comment type="subcellular location">
    <subcellularLocation>
        <location evidence="1">Membrane</location>
        <topology evidence="1">Single-pass type I membrane protein</topology>
    </subcellularLocation>
</comment>
<dbReference type="Gene3D" id="2.60.120.430">
    <property type="entry name" value="Galactose-binding lectin"/>
    <property type="match status" value="2"/>
</dbReference>
<comment type="caution">
    <text evidence="15">The sequence shown here is derived from an EMBL/GenBank/DDBJ whole genome shotgun (WGS) entry which is preliminary data.</text>
</comment>
<dbReference type="InterPro" id="IPR011009">
    <property type="entry name" value="Kinase-like_dom_sf"/>
</dbReference>
<dbReference type="AlphaFoldDB" id="A0AAV1R052"/>
<keyword evidence="2" id="KW-0723">Serine/threonine-protein kinase</keyword>
<dbReference type="PROSITE" id="PS00107">
    <property type="entry name" value="PROTEIN_KINASE_ATP"/>
    <property type="match status" value="1"/>
</dbReference>
<keyword evidence="7" id="KW-0418">Kinase</keyword>
<name>A0AAV1R052_9ROSI</name>
<evidence type="ECO:0000256" key="10">
    <source>
        <dbReference type="ARBA" id="ARBA00023136"/>
    </source>
</evidence>
<protein>
    <recommendedName>
        <fullName evidence="14">Malectin-like domain-containing protein</fullName>
    </recommendedName>
</protein>
<dbReference type="GO" id="GO:0016020">
    <property type="term" value="C:membrane"/>
    <property type="evidence" value="ECO:0007669"/>
    <property type="project" value="UniProtKB-SubCell"/>
</dbReference>
<evidence type="ECO:0000256" key="11">
    <source>
        <dbReference type="ARBA" id="ARBA00023180"/>
    </source>
</evidence>
<evidence type="ECO:0000256" key="12">
    <source>
        <dbReference type="PROSITE-ProRule" id="PRU10141"/>
    </source>
</evidence>
<dbReference type="Pfam" id="PF12819">
    <property type="entry name" value="Malectin_like"/>
    <property type="match status" value="1"/>
</dbReference>
<keyword evidence="5" id="KW-0732">Signal</keyword>
<keyword evidence="16" id="KW-1185">Reference proteome</keyword>
<dbReference type="InterPro" id="IPR045272">
    <property type="entry name" value="ANXUR1/2-like"/>
</dbReference>
<dbReference type="GO" id="GO:0005524">
    <property type="term" value="F:ATP binding"/>
    <property type="evidence" value="ECO:0007669"/>
    <property type="project" value="UniProtKB-UniRule"/>
</dbReference>
<keyword evidence="4 13" id="KW-0812">Transmembrane</keyword>
<keyword evidence="6 12" id="KW-0547">Nucleotide-binding</keyword>
<keyword evidence="10 13" id="KW-0472">Membrane</keyword>
<dbReference type="PANTHER" id="PTHR34590:SF15">
    <property type="entry name" value="PROTEIN KINASE DOMAIN-CONTAINING PROTEIN"/>
    <property type="match status" value="1"/>
</dbReference>
<dbReference type="FunFam" id="2.60.120.430:FF:000007">
    <property type="entry name" value="FERONIA receptor-like kinase"/>
    <property type="match status" value="1"/>
</dbReference>
<keyword evidence="9 13" id="KW-1133">Transmembrane helix</keyword>
<evidence type="ECO:0000256" key="6">
    <source>
        <dbReference type="ARBA" id="ARBA00022741"/>
    </source>
</evidence>